<dbReference type="EMBL" id="WSFT01000036">
    <property type="protein sequence ID" value="MBS4538630.1"/>
    <property type="molecule type" value="Genomic_DNA"/>
</dbReference>
<evidence type="ECO:0000259" key="1">
    <source>
        <dbReference type="SMART" id="SM00849"/>
    </source>
</evidence>
<dbReference type="PANTHER" id="PTHR23131">
    <property type="entry name" value="ENDORIBONUCLEASE LACTB2"/>
    <property type="match status" value="1"/>
</dbReference>
<evidence type="ECO:0000313" key="3">
    <source>
        <dbReference type="Proteomes" id="UP000724672"/>
    </source>
</evidence>
<dbReference type="SUPFAM" id="SSF56281">
    <property type="entry name" value="Metallo-hydrolase/oxidoreductase"/>
    <property type="match status" value="1"/>
</dbReference>
<comment type="caution">
    <text evidence="2">The sequence shown here is derived from an EMBL/GenBank/DDBJ whole genome shotgun (WGS) entry which is preliminary data.</text>
</comment>
<dbReference type="AlphaFoldDB" id="A0A942UW54"/>
<dbReference type="Pfam" id="PF00753">
    <property type="entry name" value="Lactamase_B"/>
    <property type="match status" value="1"/>
</dbReference>
<dbReference type="InterPro" id="IPR050662">
    <property type="entry name" value="Sec-metab_biosynth-thioest"/>
</dbReference>
<dbReference type="PANTHER" id="PTHR23131:SF4">
    <property type="entry name" value="METALLO-BETA-LACTAMASE SUPERFAMILY POTEIN"/>
    <property type="match status" value="1"/>
</dbReference>
<feature type="domain" description="Metallo-beta-lactamase" evidence="1">
    <location>
        <begin position="23"/>
        <end position="229"/>
    </location>
</feature>
<organism evidence="2 3">
    <name type="scientific">Anaeromonas frigoriresistens</name>
    <dbReference type="NCBI Taxonomy" id="2683708"/>
    <lineage>
        <taxon>Bacteria</taxon>
        <taxon>Bacillati</taxon>
        <taxon>Bacillota</taxon>
        <taxon>Tissierellia</taxon>
        <taxon>Tissierellales</taxon>
        <taxon>Thermohalobacteraceae</taxon>
        <taxon>Anaeromonas</taxon>
    </lineage>
</organism>
<dbReference type="InterPro" id="IPR036866">
    <property type="entry name" value="RibonucZ/Hydroxyglut_hydro"/>
</dbReference>
<dbReference type="InterPro" id="IPR036388">
    <property type="entry name" value="WH-like_DNA-bd_sf"/>
</dbReference>
<proteinExistence type="predicted"/>
<dbReference type="InterPro" id="IPR001279">
    <property type="entry name" value="Metallo-B-lactamas"/>
</dbReference>
<dbReference type="CDD" id="cd07725">
    <property type="entry name" value="TTHA1429-like_MBL-fold"/>
    <property type="match status" value="1"/>
</dbReference>
<dbReference type="Gene3D" id="3.60.15.10">
    <property type="entry name" value="Ribonuclease Z/Hydroxyacylglutathione hydrolase-like"/>
    <property type="match status" value="1"/>
</dbReference>
<dbReference type="RefSeq" id="WP_203366551.1">
    <property type="nucleotide sequence ID" value="NZ_WSFT01000036.1"/>
</dbReference>
<accession>A0A942UW54</accession>
<gene>
    <name evidence="2" type="ORF">GOQ27_09150</name>
</gene>
<sequence length="323" mass="38273">MLREVYKNIYQKEIPLPNNPLKILHSYIIVSDKRNLIIDTGFNREECRQALMSALDELNIDLNKTDLFITHLHSDHSGLAAELNREGIKVYTGEIDGKIINNMTDENYWEKFNEYNKLFDLEKYDMSYKTHPGYRYAPKHPVKYEPLKEGDRLTVGEYSFEIIDIPGHTPGHIGLYDKDHKIFFGGDHVLNRITPNISFWGFEYNILDTYLKSLKKVKEMDIDYIFSSHRRIVEAHRERINELYNHHEDRLREVTDIINKDEKTVSEVASEMHWDFKADTWDDFPNPQKWFATAEAMSHLEHLVFINKAKKREEKGKLYYIAI</sequence>
<dbReference type="Proteomes" id="UP000724672">
    <property type="component" value="Unassembled WGS sequence"/>
</dbReference>
<keyword evidence="3" id="KW-1185">Reference proteome</keyword>
<protein>
    <submittedName>
        <fullName evidence="2">MBL fold metallo-hydrolase</fullName>
    </submittedName>
</protein>
<evidence type="ECO:0000313" key="2">
    <source>
        <dbReference type="EMBL" id="MBS4538630.1"/>
    </source>
</evidence>
<name>A0A942UW54_9FIRM</name>
<dbReference type="SMART" id="SM00849">
    <property type="entry name" value="Lactamase_B"/>
    <property type="match status" value="1"/>
</dbReference>
<dbReference type="Gene3D" id="1.10.10.10">
    <property type="entry name" value="Winged helix-like DNA-binding domain superfamily/Winged helix DNA-binding domain"/>
    <property type="match status" value="1"/>
</dbReference>
<reference evidence="2" key="1">
    <citation type="submission" date="2019-12" db="EMBL/GenBank/DDBJ databases">
        <title>Clostridiaceae gen. nov. sp. nov., isolated from sediment in Xinjiang, China.</title>
        <authorList>
            <person name="Zhang R."/>
        </authorList>
    </citation>
    <scope>NUCLEOTIDE SEQUENCE</scope>
    <source>
        <strain evidence="2">D2Q-11</strain>
    </source>
</reference>